<dbReference type="AlphaFoldDB" id="A0A2L0X3C0"/>
<dbReference type="Pfam" id="PF13723">
    <property type="entry name" value="Ketoacyl-synt_2"/>
    <property type="match status" value="1"/>
</dbReference>
<reference evidence="2 3" key="1">
    <citation type="submission" date="2019-03" db="EMBL/GenBank/DDBJ databases">
        <title>Comparative insights into the high quality Complete genome sequence of highly metal resistant Cupriavidus metallidurans strain BS1 isolated from a gold-copper mine.</title>
        <authorList>
            <person name="Mazhar H.S."/>
            <person name="Rensing C."/>
        </authorList>
    </citation>
    <scope>NUCLEOTIDE SEQUENCE [LARGE SCALE GENOMIC DNA]</scope>
    <source>
        <strain evidence="2 3">BS1</strain>
    </source>
</reference>
<accession>A0A2L0X3C0</accession>
<proteinExistence type="predicted"/>
<dbReference type="RefSeq" id="WP_024570814.1">
    <property type="nucleotide sequence ID" value="NZ_CP026544.1"/>
</dbReference>
<organism evidence="2 3">
    <name type="scientific">Cupriavidus metallidurans</name>
    <dbReference type="NCBI Taxonomy" id="119219"/>
    <lineage>
        <taxon>Bacteria</taxon>
        <taxon>Pseudomonadati</taxon>
        <taxon>Pseudomonadota</taxon>
        <taxon>Betaproteobacteria</taxon>
        <taxon>Burkholderiales</taxon>
        <taxon>Burkholderiaceae</taxon>
        <taxon>Cupriavidus</taxon>
    </lineage>
</organism>
<evidence type="ECO:0000313" key="2">
    <source>
        <dbReference type="EMBL" id="QBP12340.1"/>
    </source>
</evidence>
<feature type="domain" description="Beta-ketoacyl synthase-like N-terminal" evidence="1">
    <location>
        <begin position="23"/>
        <end position="257"/>
    </location>
</feature>
<gene>
    <name evidence="2" type="ORF">DDF84_021580</name>
</gene>
<evidence type="ECO:0000313" key="3">
    <source>
        <dbReference type="Proteomes" id="UP000253772"/>
    </source>
</evidence>
<dbReference type="Proteomes" id="UP000253772">
    <property type="component" value="Chromosome c2"/>
</dbReference>
<dbReference type="EMBL" id="CP037901">
    <property type="protein sequence ID" value="QBP12340.1"/>
    <property type="molecule type" value="Genomic_DNA"/>
</dbReference>
<sequence length="261" mass="27790">MTLEFEIRAWAACAPALQTHADWLAWSRAPWLPEGADLPALAAMAPMLRRRVNATGRAALHPAYEIAANDAGVMPAVFASRHGDSRRAFSMLSELAAGEQLSPTAFGLSVHNAIGAMFSIDRSAASNIQALSGGKDTVEAAIVEACSLLADGADEVLLVCYDTPLPEPYLTYADEPQCLYGWAWRVGLPRAGAPVWSLELADPAIAVTDKSGDGPVDGQGQPLLPHGLEVLHFVLSNDAGAGKSQLLHRADHAIWKWGRHV</sequence>
<name>A0A2L0X3C0_9BURK</name>
<protein>
    <recommendedName>
        <fullName evidence="1">Beta-ketoacyl synthase-like N-terminal domain-containing protein</fullName>
    </recommendedName>
</protein>
<dbReference type="OrthoDB" id="9798676at2"/>
<dbReference type="InterPro" id="IPR014030">
    <property type="entry name" value="Ketoacyl_synth_N"/>
</dbReference>
<evidence type="ECO:0000259" key="1">
    <source>
        <dbReference type="Pfam" id="PF13723"/>
    </source>
</evidence>